<evidence type="ECO:0000313" key="2">
    <source>
        <dbReference type="Proteomes" id="UP001215598"/>
    </source>
</evidence>
<dbReference type="EMBL" id="JARKIB010000212">
    <property type="protein sequence ID" value="KAJ7723218.1"/>
    <property type="molecule type" value="Genomic_DNA"/>
</dbReference>
<gene>
    <name evidence="1" type="ORF">B0H16DRAFT_1895865</name>
</gene>
<proteinExistence type="predicted"/>
<dbReference type="AlphaFoldDB" id="A0AAD7HMD5"/>
<comment type="caution">
    <text evidence="1">The sequence shown here is derived from an EMBL/GenBank/DDBJ whole genome shotgun (WGS) entry which is preliminary data.</text>
</comment>
<keyword evidence="2" id="KW-1185">Reference proteome</keyword>
<evidence type="ECO:0008006" key="3">
    <source>
        <dbReference type="Google" id="ProtNLM"/>
    </source>
</evidence>
<evidence type="ECO:0000313" key="1">
    <source>
        <dbReference type="EMBL" id="KAJ7723218.1"/>
    </source>
</evidence>
<dbReference type="Proteomes" id="UP001215598">
    <property type="component" value="Unassembled WGS sequence"/>
</dbReference>
<organism evidence="1 2">
    <name type="scientific">Mycena metata</name>
    <dbReference type="NCBI Taxonomy" id="1033252"/>
    <lineage>
        <taxon>Eukaryota</taxon>
        <taxon>Fungi</taxon>
        <taxon>Dikarya</taxon>
        <taxon>Basidiomycota</taxon>
        <taxon>Agaricomycotina</taxon>
        <taxon>Agaricomycetes</taxon>
        <taxon>Agaricomycetidae</taxon>
        <taxon>Agaricales</taxon>
        <taxon>Marasmiineae</taxon>
        <taxon>Mycenaceae</taxon>
        <taxon>Mycena</taxon>
    </lineage>
</organism>
<sequence>MRFDDLRRELALVEAALESVEPSGDTSSLVERKTVVKLQLASVLYPDLEEHRPLHPCSILSTGYDANVTFEAVEQGIDRWFGRASALPISLSFFGYTEQWYKYVKTLLHQQASRIATLSLVQNFDLSTLGETIHFPILRSLTLPGASSGALITTFRDTPQLQEVNFSMGIRTGPRDVALPWHQLTTFSAICLRIVDCLKVLRDCPLLRKCSLEEIHDAEHWPVSPVLHGTLEELTIGHGSAEILDSLDLPILRALTLRKVTIWGTLFFDFLHRSSSSLRTLTYAEDVLRPTWATSGISLEWFRIANRLVEVTLKTAKADFLHTLLLELDRSAHPKFFPELHHLELTSRSYLAINAPIIAALQSRRPICEPFIEDMEGAAAAQSGHAVTRSPDRGRESKAATLDSLRLIRLCYNYDLDWEEIGEIDWDALYMMGVEGMDIYVGFDKENFLWEW</sequence>
<name>A0AAD7HMD5_9AGAR</name>
<accession>A0AAD7HMD5</accession>
<reference evidence="1" key="1">
    <citation type="submission" date="2023-03" db="EMBL/GenBank/DDBJ databases">
        <title>Massive genome expansion in bonnet fungi (Mycena s.s.) driven by repeated elements and novel gene families across ecological guilds.</title>
        <authorList>
            <consortium name="Lawrence Berkeley National Laboratory"/>
            <person name="Harder C.B."/>
            <person name="Miyauchi S."/>
            <person name="Viragh M."/>
            <person name="Kuo A."/>
            <person name="Thoen E."/>
            <person name="Andreopoulos B."/>
            <person name="Lu D."/>
            <person name="Skrede I."/>
            <person name="Drula E."/>
            <person name="Henrissat B."/>
            <person name="Morin E."/>
            <person name="Kohler A."/>
            <person name="Barry K."/>
            <person name="LaButti K."/>
            <person name="Morin E."/>
            <person name="Salamov A."/>
            <person name="Lipzen A."/>
            <person name="Mereny Z."/>
            <person name="Hegedus B."/>
            <person name="Baldrian P."/>
            <person name="Stursova M."/>
            <person name="Weitz H."/>
            <person name="Taylor A."/>
            <person name="Grigoriev I.V."/>
            <person name="Nagy L.G."/>
            <person name="Martin F."/>
            <person name="Kauserud H."/>
        </authorList>
    </citation>
    <scope>NUCLEOTIDE SEQUENCE</scope>
    <source>
        <strain evidence="1">CBHHK182m</strain>
    </source>
</reference>
<protein>
    <recommendedName>
        <fullName evidence="3">F-box domain-containing protein</fullName>
    </recommendedName>
</protein>